<dbReference type="RefSeq" id="WP_157739930.1">
    <property type="nucleotide sequence ID" value="NZ_LT594324.1"/>
</dbReference>
<keyword evidence="3" id="KW-1185">Reference proteome</keyword>
<feature type="region of interest" description="Disordered" evidence="1">
    <location>
        <begin position="58"/>
        <end position="88"/>
    </location>
</feature>
<organism evidence="2 3">
    <name type="scientific">Micromonospora narathiwatensis</name>
    <dbReference type="NCBI Taxonomy" id="299146"/>
    <lineage>
        <taxon>Bacteria</taxon>
        <taxon>Bacillati</taxon>
        <taxon>Actinomycetota</taxon>
        <taxon>Actinomycetes</taxon>
        <taxon>Micromonosporales</taxon>
        <taxon>Micromonosporaceae</taxon>
        <taxon>Micromonospora</taxon>
    </lineage>
</organism>
<proteinExistence type="predicted"/>
<dbReference type="PATRIC" id="fig|299146.4.peg.2174"/>
<feature type="compositionally biased region" description="Basic and acidic residues" evidence="1">
    <location>
        <begin position="76"/>
        <end position="88"/>
    </location>
</feature>
<reference evidence="2 3" key="1">
    <citation type="submission" date="2016-06" db="EMBL/GenBank/DDBJ databases">
        <authorList>
            <person name="Kjaerup R.B."/>
            <person name="Dalgaard T.S."/>
            <person name="Juul-Madsen H.R."/>
        </authorList>
    </citation>
    <scope>NUCLEOTIDE SEQUENCE [LARGE SCALE GENOMIC DNA]</scope>
    <source>
        <strain evidence="2 3">DSM 45248</strain>
    </source>
</reference>
<dbReference type="AlphaFoldDB" id="A0A1A8ZL32"/>
<evidence type="ECO:0000313" key="3">
    <source>
        <dbReference type="Proteomes" id="UP000198765"/>
    </source>
</evidence>
<protein>
    <submittedName>
        <fullName evidence="2">Uncharacterized protein</fullName>
    </submittedName>
</protein>
<sequence length="88" mass="9894">MREITVRLDGVDPDKYADIANAIWMQMKATGCDFTVTPDEESVPDQLDKRWDEYSQVSWEEGGRRGTPQAAAASADRADIRDRADSDE</sequence>
<evidence type="ECO:0000256" key="1">
    <source>
        <dbReference type="SAM" id="MobiDB-lite"/>
    </source>
</evidence>
<dbReference type="EMBL" id="LT594324">
    <property type="protein sequence ID" value="SBT44582.1"/>
    <property type="molecule type" value="Genomic_DNA"/>
</dbReference>
<evidence type="ECO:0000313" key="2">
    <source>
        <dbReference type="EMBL" id="SBT44582.1"/>
    </source>
</evidence>
<gene>
    <name evidence="2" type="ORF">GA0070621_2104</name>
</gene>
<dbReference type="OrthoDB" id="3390230at2"/>
<dbReference type="Proteomes" id="UP000198765">
    <property type="component" value="Chromosome I"/>
</dbReference>
<name>A0A1A8ZL32_9ACTN</name>
<accession>A0A1A8ZL32</accession>